<comment type="caution">
    <text evidence="10">Lacks conserved residue(s) required for the propagation of feature annotation.</text>
</comment>
<evidence type="ECO:0000256" key="11">
    <source>
        <dbReference type="SAM" id="MobiDB-lite"/>
    </source>
</evidence>
<feature type="binding site" evidence="10">
    <location>
        <position position="1041"/>
    </location>
    <ligand>
        <name>a divalent metal cation</name>
        <dbReference type="ChEBI" id="CHEBI:60240"/>
        <note>catalytic</note>
    </ligand>
</feature>
<dbReference type="GO" id="GO:0000932">
    <property type="term" value="C:P-body"/>
    <property type="evidence" value="ECO:0007669"/>
    <property type="project" value="TreeGrafter"/>
</dbReference>
<dbReference type="Gene3D" id="3.30.420.10">
    <property type="entry name" value="Ribonuclease H-like superfamily/Ribonuclease H"/>
    <property type="match status" value="1"/>
</dbReference>
<dbReference type="SUPFAM" id="SSF53098">
    <property type="entry name" value="Ribonuclease H-like"/>
    <property type="match status" value="1"/>
</dbReference>
<dbReference type="Pfam" id="PF13423">
    <property type="entry name" value="UCH_1"/>
    <property type="match status" value="1"/>
</dbReference>
<dbReference type="GO" id="GO:0046872">
    <property type="term" value="F:metal ion binding"/>
    <property type="evidence" value="ECO:0007669"/>
    <property type="project" value="UniProtKB-KW"/>
</dbReference>
<sequence length="1136" mass="126727">MDGDWDEVARIPFPPPGVHAMPTPVTTMTFDTSHELLWTGNDYGRVTSFLGSDLQRYTSFKPHLTPDGPVRQILVSEKGVIVLGSKDVHMAQRRGPPIWHMRHDDMKDLRCMSFTSKGTAEVVVAGLQDTMLVIDLNKGEVVKQIATDHQYSIMKRARYICAATKGGTVNLLDPVSFAVVRSWNAHSALISDMDAQHDFIVTCGYSLRQGQNYMLDPFLNVFDIKKMSSMPPIPFPAGAAYVRMHPRMLTTSIVVSQSGQMHLVDLMNPNTSNVRQANVITYISMFEIAPSGEAIALTDAECYIHLWGSPSKLRFVDLATPIDFATPEEHAAQIEWTSETPLNSVGLPYYRETLASAWPDLISDIGAPPTKFDPQFLEGLKPTEFGLYGRNSRGFRRNQVEDTRHSHRIAVSGLKAPKFLSEKARESAKSESHGLGEGPNVSNAVADNETDSKKSDVPVMYRNVEIKYSKFGVDDFDFGFYNKTQYSGLETHISNSYANSLLQIMHFTPLIRNLALQHAATACVNEVCLLCELGFLFDMLQKADGSICQATNMLKTLSSHPQAGPLGLLEEDPHGTSLTVMLQGLTRFLLDKFVTDFKSMSPATSAMEQVLATSATSSIRCMNCRSEYTRPGSTFVNDLLYPAFKPSGRTAKLPRVTFSQVLKSSVERETTSKGWCSRCQRYQTIATRKTVHSIPGVLMLNTAITTHDHRALWSTPGWLPQEIGIIVEQGQFFCYEGEDLKLHLQRGIHSITVYSLIGLAINIESGQTQKPHLVAMVNVAHAEPEAPGQSQWYLFNDFLVRSVSSEEATTFNASWKTPSVVTFQVKQANNKIDATWKEQLDTSILYHDLYPNPHNGRKTYRVLDPETERPGPDTIIALDTEFVAIRQPEIEMNSDGERETIRPIVYALARTSVVRGQGENEGLPFIDDYIAIQEPIVDYLTSYSGIRQEDLDPRMSKHSLLPLKLAYKKLWVLLNLGCKFLGHGLKQDFRVINIHVPKAQTIDTIDLFFLKSRLRKLSLAFLAWYLLKEDIQMETHDSIEDSRTALKLYRKYLEFEDAGVLEAMLQDIYRAGREVNFKPPRKDDGGVQRMDTPPLPAVDGPTAGPSTPVRRIIGAAPGSGFGGGSSWTPGKGSPLR</sequence>
<organism evidence="13 14">
    <name type="scientific">Ustilaginoidea virens</name>
    <name type="common">Rice false smut fungus</name>
    <name type="synonym">Villosiclava virens</name>
    <dbReference type="NCBI Taxonomy" id="1159556"/>
    <lineage>
        <taxon>Eukaryota</taxon>
        <taxon>Fungi</taxon>
        <taxon>Dikarya</taxon>
        <taxon>Ascomycota</taxon>
        <taxon>Pezizomycotina</taxon>
        <taxon>Sordariomycetes</taxon>
        <taxon>Hypocreomycetidae</taxon>
        <taxon>Hypocreales</taxon>
        <taxon>Clavicipitaceae</taxon>
        <taxon>Ustilaginoidea</taxon>
    </lineage>
</organism>
<comment type="similarity">
    <text evidence="10">Belongs to the peptidase C19 family. PAN2 subfamily.</text>
</comment>
<dbReference type="InterPro" id="IPR036397">
    <property type="entry name" value="RNaseH_sf"/>
</dbReference>
<keyword evidence="5 10" id="KW-0507">mRNA processing</keyword>
<evidence type="ECO:0000256" key="7">
    <source>
        <dbReference type="ARBA" id="ARBA00022723"/>
    </source>
</evidence>
<dbReference type="Pfam" id="PF00929">
    <property type="entry name" value="RNase_T"/>
    <property type="match status" value="1"/>
</dbReference>
<comment type="cofactor">
    <cofactor evidence="10">
        <name>a divalent metal cation</name>
        <dbReference type="ChEBI" id="CHEBI:60240"/>
    </cofactor>
    <text evidence="10">Binds 2 metal cations per subunit in the catalytic exonuclease domain.</text>
</comment>
<reference evidence="13" key="1">
    <citation type="submission" date="2020-03" db="EMBL/GenBank/DDBJ databases">
        <title>A mixture of massive structural variations and highly conserved coding sequences in Ustilaginoidea virens genome.</title>
        <authorList>
            <person name="Zhang K."/>
            <person name="Zhao Z."/>
            <person name="Zhang Z."/>
            <person name="Li Y."/>
            <person name="Hsiang T."/>
            <person name="Sun W."/>
        </authorList>
    </citation>
    <scope>NUCLEOTIDE SEQUENCE</scope>
    <source>
        <strain evidence="13">UV-8b</strain>
    </source>
</reference>
<dbReference type="InterPro" id="IPR036322">
    <property type="entry name" value="WD40_repeat_dom_sf"/>
</dbReference>
<keyword evidence="14" id="KW-1185">Reference proteome</keyword>
<dbReference type="SUPFAM" id="SSF54001">
    <property type="entry name" value="Cysteine proteinases"/>
    <property type="match status" value="1"/>
</dbReference>
<dbReference type="FunFam" id="2.130.10.10:FF:000459">
    <property type="entry name" value="PAN2-PAN3 deadenylation complex catalytic subunit PAN2"/>
    <property type="match status" value="1"/>
</dbReference>
<feature type="compositionally biased region" description="Basic and acidic residues" evidence="11">
    <location>
        <begin position="1076"/>
        <end position="1086"/>
    </location>
</feature>
<dbReference type="InterPro" id="IPR013520">
    <property type="entry name" value="Ribonucl_H"/>
</dbReference>
<evidence type="ECO:0000256" key="2">
    <source>
        <dbReference type="ARBA" id="ARBA00004496"/>
    </source>
</evidence>
<dbReference type="InterPro" id="IPR048841">
    <property type="entry name" value="PAN2_N"/>
</dbReference>
<dbReference type="Proteomes" id="UP000027002">
    <property type="component" value="Chromosome 7"/>
</dbReference>
<evidence type="ECO:0000256" key="10">
    <source>
        <dbReference type="HAMAP-Rule" id="MF_03182"/>
    </source>
</evidence>
<feature type="region of interest" description="Disordered" evidence="11">
    <location>
        <begin position="1076"/>
        <end position="1136"/>
    </location>
</feature>
<evidence type="ECO:0000313" key="14">
    <source>
        <dbReference type="Proteomes" id="UP000027002"/>
    </source>
</evidence>
<dbReference type="GO" id="GO:0031251">
    <property type="term" value="C:PAN complex"/>
    <property type="evidence" value="ECO:0007669"/>
    <property type="project" value="UniProtKB-UniRule"/>
</dbReference>
<evidence type="ECO:0000256" key="5">
    <source>
        <dbReference type="ARBA" id="ARBA00022664"/>
    </source>
</evidence>
<evidence type="ECO:0000313" key="13">
    <source>
        <dbReference type="EMBL" id="QUC23721.1"/>
    </source>
</evidence>
<dbReference type="InterPro" id="IPR050785">
    <property type="entry name" value="PAN2-PAN3_catalytic_subunit"/>
</dbReference>
<feature type="compositionally biased region" description="Basic and acidic residues" evidence="11">
    <location>
        <begin position="422"/>
        <end position="434"/>
    </location>
</feature>
<dbReference type="InterPro" id="IPR028889">
    <property type="entry name" value="USP"/>
</dbReference>
<keyword evidence="4" id="KW-0853">WD repeat</keyword>
<evidence type="ECO:0000256" key="1">
    <source>
        <dbReference type="ARBA" id="ARBA00001663"/>
    </source>
</evidence>
<evidence type="ECO:0000256" key="4">
    <source>
        <dbReference type="ARBA" id="ARBA00022574"/>
    </source>
</evidence>
<dbReference type="FunFam" id="3.30.420.10:FF:000028">
    <property type="entry name" value="PAN2-PAN3 deadenylation complex catalytic subunit PAN2"/>
    <property type="match status" value="1"/>
</dbReference>
<dbReference type="PROSITE" id="PS50235">
    <property type="entry name" value="USP_3"/>
    <property type="match status" value="1"/>
</dbReference>
<dbReference type="GO" id="GO:0003676">
    <property type="term" value="F:nucleic acid binding"/>
    <property type="evidence" value="ECO:0007669"/>
    <property type="project" value="InterPro"/>
</dbReference>
<dbReference type="OrthoDB" id="16516at2759"/>
<feature type="compositionally biased region" description="Low complexity" evidence="11">
    <location>
        <begin position="1126"/>
        <end position="1136"/>
    </location>
</feature>
<keyword evidence="8 10" id="KW-0378">Hydrolase</keyword>
<dbReference type="PANTHER" id="PTHR15728:SF0">
    <property type="entry name" value="PAN2-PAN3 DEADENYLATION COMPLEX CATALYTIC SUBUNIT PAN2"/>
    <property type="match status" value="1"/>
</dbReference>
<feature type="binding site" evidence="10">
    <location>
        <position position="879"/>
    </location>
    <ligand>
        <name>a divalent metal cation</name>
        <dbReference type="ChEBI" id="CHEBI:60240"/>
        <note>catalytic</note>
    </ligand>
</feature>
<dbReference type="GO" id="GO:0004535">
    <property type="term" value="F:poly(A)-specific ribonuclease activity"/>
    <property type="evidence" value="ECO:0007669"/>
    <property type="project" value="UniProtKB-UniRule"/>
</dbReference>
<evidence type="ECO:0000256" key="9">
    <source>
        <dbReference type="ARBA" id="ARBA00022839"/>
    </source>
</evidence>
<protein>
    <recommendedName>
        <fullName evidence="10">PAN2-PAN3 deadenylation complex catalytic subunit PAN2</fullName>
        <ecNumber evidence="10">3.1.13.4</ecNumber>
    </recommendedName>
    <alternativeName>
        <fullName evidence="10">PAB1P-dependent poly(A)-specific ribonuclease</fullName>
    </alternativeName>
    <alternativeName>
        <fullName evidence="10">Poly(A)-nuclease deadenylation complex subunit 2</fullName>
        <shortName evidence="10">PAN deadenylation complex subunit 2</shortName>
    </alternativeName>
</protein>
<dbReference type="InterPro" id="IPR038765">
    <property type="entry name" value="Papain-like_cys_pep_sf"/>
</dbReference>
<keyword evidence="6 10" id="KW-0540">Nuclease</keyword>
<evidence type="ECO:0000259" key="12">
    <source>
        <dbReference type="PROSITE" id="PS50235"/>
    </source>
</evidence>
<dbReference type="PANTHER" id="PTHR15728">
    <property type="entry name" value="DEADENYLATION COMPLEX CATALYTIC SUBUNIT PAN2"/>
    <property type="match status" value="1"/>
</dbReference>
<dbReference type="AlphaFoldDB" id="A0A8E5MLA6"/>
<feature type="domain" description="USP" evidence="12">
    <location>
        <begin position="487"/>
        <end position="826"/>
    </location>
</feature>
<dbReference type="Gene3D" id="3.90.70.10">
    <property type="entry name" value="Cysteine proteinases"/>
    <property type="match status" value="1"/>
</dbReference>
<feature type="region of interest" description="Disordered" evidence="11">
    <location>
        <begin position="422"/>
        <end position="452"/>
    </location>
</feature>
<evidence type="ECO:0000256" key="6">
    <source>
        <dbReference type="ARBA" id="ARBA00022722"/>
    </source>
</evidence>
<keyword evidence="3 10" id="KW-0963">Cytoplasm</keyword>
<comment type="catalytic activity">
    <reaction evidence="1 10">
        <text>Exonucleolytic cleavage of poly(A) to 5'-AMP.</text>
        <dbReference type="EC" id="3.1.13.4"/>
    </reaction>
</comment>
<dbReference type="GO" id="GO:0006397">
    <property type="term" value="P:mRNA processing"/>
    <property type="evidence" value="ECO:0007669"/>
    <property type="project" value="UniProtKB-KW"/>
</dbReference>
<evidence type="ECO:0000256" key="8">
    <source>
        <dbReference type="ARBA" id="ARBA00022801"/>
    </source>
</evidence>
<dbReference type="InterPro" id="IPR028881">
    <property type="entry name" value="PAN2_UCH_dom"/>
</dbReference>
<dbReference type="SMART" id="SM00479">
    <property type="entry name" value="EXOIII"/>
    <property type="match status" value="1"/>
</dbReference>
<feature type="binding site" evidence="10">
    <location>
        <position position="988"/>
    </location>
    <ligand>
        <name>a divalent metal cation</name>
        <dbReference type="ChEBI" id="CHEBI:60240"/>
        <note>catalytic</note>
    </ligand>
</feature>
<dbReference type="Pfam" id="PF20770">
    <property type="entry name" value="PAN2_N"/>
    <property type="match status" value="1"/>
</dbReference>
<comment type="function">
    <text evidence="10">Catalytic subunit of the poly(A)-nuclease (PAN) deadenylation complex, one of two cytoplasmic mRNA deadenylases involved in mRNA turnover. PAN specifically shortens poly(A) tails of RNA and the activity is stimulated by poly(A)-binding protein PAB1. PAN deadenylation is followed by rapid degradation of the shortened mRNA tails by the CCR4-NOT complex. Deadenylated mRNAs are then degraded by two alternative mechanisms, namely exosome-mediated 3'-5' exonucleolytic degradation, or deadenlyation-dependent mRNA decaping and subsequent 5'-3' exonucleolytic degradation by XRN1. May also be involved in post-transcriptional maturation of mRNA poly(A) tails.</text>
</comment>
<keyword evidence="7 10" id="KW-0479">Metal-binding</keyword>
<feature type="binding site" evidence="10">
    <location>
        <position position="881"/>
    </location>
    <ligand>
        <name>a divalent metal cation</name>
        <dbReference type="ChEBI" id="CHEBI:60240"/>
        <note>catalytic</note>
    </ligand>
</feature>
<dbReference type="HAMAP" id="MF_03182">
    <property type="entry name" value="PAN2"/>
    <property type="match status" value="1"/>
</dbReference>
<dbReference type="InterPro" id="IPR015943">
    <property type="entry name" value="WD40/YVTN_repeat-like_dom_sf"/>
</dbReference>
<comment type="domain">
    <text evidence="10">Contains a pseudo-UCH domain. This ubiquitin C-terminal hydrolase (UCH)-like or ubiquitin specific protease (USP)-like domain is predicted to be catalytically inactive because it lacks the active site catalytic triad characteristic of thiol proteases, with residues at the equivalent structural positions that are incompatible with catalysis, and it cannot bind ubiquitin. It functions as a structural scaffold for intra- and intermolecular interactions in the complex.</text>
</comment>
<dbReference type="InterPro" id="IPR012337">
    <property type="entry name" value="RNaseH-like_sf"/>
</dbReference>
<dbReference type="GO" id="GO:0000289">
    <property type="term" value="P:nuclear-transcribed mRNA poly(A) tail shortening"/>
    <property type="evidence" value="ECO:0007669"/>
    <property type="project" value="UniProtKB-UniRule"/>
</dbReference>
<evidence type="ECO:0000256" key="3">
    <source>
        <dbReference type="ARBA" id="ARBA00022490"/>
    </source>
</evidence>
<name>A0A8E5MLA6_USTVR</name>
<proteinExistence type="inferred from homology"/>
<dbReference type="EMBL" id="CP072759">
    <property type="protein sequence ID" value="QUC23721.1"/>
    <property type="molecule type" value="Genomic_DNA"/>
</dbReference>
<comment type="domain">
    <text evidence="10">The linker, or PAN3 interaction domain (PID), between the WD40 repeats and the pseudo-UCH domain mediates interaction with PAN3.</text>
</comment>
<comment type="activity regulation">
    <text evidence="10">Positively regulated by the regulatory subunit PAN3.</text>
</comment>
<keyword evidence="9 10" id="KW-0269">Exonuclease</keyword>
<dbReference type="InterPro" id="IPR030843">
    <property type="entry name" value="PAN2"/>
</dbReference>
<dbReference type="EC" id="3.1.13.4" evidence="10"/>
<comment type="subunit">
    <text evidence="10">Forms a heterotrimer with an asymmetric homodimer of the regulatory subunit PAN3 to form the poly(A)-nuclease (PAN) deadenylation complex.</text>
</comment>
<dbReference type="SUPFAM" id="SSF50978">
    <property type="entry name" value="WD40 repeat-like"/>
    <property type="match status" value="1"/>
</dbReference>
<gene>
    <name evidence="10" type="primary">PAN2</name>
    <name evidence="13" type="ORF">UV8b_07962</name>
</gene>
<dbReference type="CDD" id="cd06143">
    <property type="entry name" value="PAN2_exo"/>
    <property type="match status" value="1"/>
</dbReference>
<dbReference type="Gene3D" id="2.130.10.10">
    <property type="entry name" value="YVTN repeat-like/Quinoprotein amine dehydrogenase"/>
    <property type="match status" value="1"/>
</dbReference>
<comment type="subcellular location">
    <subcellularLocation>
        <location evidence="2 10">Cytoplasm</location>
    </subcellularLocation>
</comment>
<accession>A0A8E5MLA6</accession>